<accession>A0AAU8PDE8</accession>
<name>A0AAU8PDE8_DESK7</name>
<evidence type="ECO:0000313" key="2">
    <source>
        <dbReference type="Proteomes" id="UP000009229"/>
    </source>
</evidence>
<dbReference type="Proteomes" id="UP000009229">
    <property type="component" value="Chromosome"/>
</dbReference>
<dbReference type="AlphaFoldDB" id="A0AAU8PDE8"/>
<organism evidence="1 2">
    <name type="scientific">Desulfofundulus kuznetsovii (strain DSM 6115 / VKM B-1805 / 17)</name>
    <name type="common">Desulfotomaculum kuznetsovii</name>
    <dbReference type="NCBI Taxonomy" id="760568"/>
    <lineage>
        <taxon>Bacteria</taxon>
        <taxon>Bacillati</taxon>
        <taxon>Bacillota</taxon>
        <taxon>Clostridia</taxon>
        <taxon>Eubacteriales</taxon>
        <taxon>Peptococcaceae</taxon>
        <taxon>Desulfofundulus</taxon>
    </lineage>
</organism>
<evidence type="ECO:0000313" key="1">
    <source>
        <dbReference type="EMBL" id="AEG15336.1"/>
    </source>
</evidence>
<dbReference type="RefSeq" id="WP_013822850.1">
    <property type="nucleotide sequence ID" value="NC_015573.1"/>
</dbReference>
<proteinExistence type="predicted"/>
<dbReference type="KEGG" id="dku:Desku_1768"/>
<reference evidence="2" key="1">
    <citation type="submission" date="2011-05" db="EMBL/GenBank/DDBJ databases">
        <title>Complete sequence of Desulfotomaculum kuznetsovii DSM 6115.</title>
        <authorList>
            <person name="Lucas S."/>
            <person name="Han J."/>
            <person name="Lapidus A."/>
            <person name="Cheng J.-F."/>
            <person name="Goodwin L."/>
            <person name="Pitluck S."/>
            <person name="Peters L."/>
            <person name="Mikhailova N."/>
            <person name="Lu M."/>
            <person name="Saunders E."/>
            <person name="Han C."/>
            <person name="Tapia R."/>
            <person name="Land M."/>
            <person name="Hauser L."/>
            <person name="Kyrpides N."/>
            <person name="Ivanova N."/>
            <person name="Pagani I."/>
            <person name="Nazina T."/>
            <person name="Ivanova A."/>
            <person name="Parshina S."/>
            <person name="Kuever J."/>
            <person name="Muyzer G."/>
            <person name="Plugge C."/>
            <person name="Stams A."/>
            <person name="Woyke T."/>
        </authorList>
    </citation>
    <scope>NUCLEOTIDE SEQUENCE [LARGE SCALE GENOMIC DNA]</scope>
    <source>
        <strain evidence="2">DSM 6115 / VKM B-1805 / 17</strain>
    </source>
</reference>
<gene>
    <name evidence="1" type="ordered locus">Desku_1768</name>
</gene>
<sequence>MFSKTVLTRVRHCPERTTCGALVTAPGEARVTGLRRETSGTEM</sequence>
<keyword evidence="2" id="KW-1185">Reference proteome</keyword>
<dbReference type="EMBL" id="CP002770">
    <property type="protein sequence ID" value="AEG15336.1"/>
    <property type="molecule type" value="Genomic_DNA"/>
</dbReference>
<protein>
    <submittedName>
        <fullName evidence="1">Uncharacterized protein</fullName>
    </submittedName>
</protein>